<name>A0A1G1V749_9BACT</name>
<dbReference type="STRING" id="1797517.A3F61_03065"/>
<reference evidence="1 2" key="1">
    <citation type="journal article" date="2016" name="Nat. Commun.">
        <title>Thousands of microbial genomes shed light on interconnected biogeochemical processes in an aquifer system.</title>
        <authorList>
            <person name="Anantharaman K."/>
            <person name="Brown C.T."/>
            <person name="Hug L.A."/>
            <person name="Sharon I."/>
            <person name="Castelle C.J."/>
            <person name="Probst A.J."/>
            <person name="Thomas B.C."/>
            <person name="Singh A."/>
            <person name="Wilkins M.J."/>
            <person name="Karaoz U."/>
            <person name="Brodie E.L."/>
            <person name="Williams K.H."/>
            <person name="Hubbard S.S."/>
            <person name="Banfield J.F."/>
        </authorList>
    </citation>
    <scope>NUCLEOTIDE SEQUENCE [LARGE SCALE GENOMIC DNA]</scope>
</reference>
<protein>
    <submittedName>
        <fullName evidence="1">Uncharacterized protein</fullName>
    </submittedName>
</protein>
<proteinExistence type="predicted"/>
<dbReference type="EMBL" id="MHCA01000040">
    <property type="protein sequence ID" value="OGY11288.1"/>
    <property type="molecule type" value="Genomic_DNA"/>
</dbReference>
<dbReference type="Proteomes" id="UP000178272">
    <property type="component" value="Unassembled WGS sequence"/>
</dbReference>
<organism evidence="1 2">
    <name type="scientific">Candidatus Blackburnbacteria bacterium RIFCSPHIGHO2_12_FULL_41_13b</name>
    <dbReference type="NCBI Taxonomy" id="1797517"/>
    <lineage>
        <taxon>Bacteria</taxon>
        <taxon>Candidatus Blackburniibacteriota</taxon>
    </lineage>
</organism>
<accession>A0A1G1V749</accession>
<comment type="caution">
    <text evidence="1">The sequence shown here is derived from an EMBL/GenBank/DDBJ whole genome shotgun (WGS) entry which is preliminary data.</text>
</comment>
<dbReference type="AlphaFoldDB" id="A0A1G1V749"/>
<gene>
    <name evidence="1" type="ORF">A3F61_03065</name>
</gene>
<evidence type="ECO:0000313" key="2">
    <source>
        <dbReference type="Proteomes" id="UP000178272"/>
    </source>
</evidence>
<sequence length="1011" mass="113211">MEISIAPAPIENQELEKPESPNLKLLKNAVADYKAAAETRVKNPLLRFVFKPGNIVREDVDLVLSPFGVTSAEFMPVQGDPVNVEKLQLFLDKQNEEIWLRRDKFDRDEVENPEEVYKSTLRAFKAVALTQHFLFSPKRRGENPELYQRMEQVKVELQGICLEALGRYGRDLFGKDIVGKFPYKEGINLAESIKIMATAVSDDDSKKAYQATFEQITKLQTDYENKSNRYISFTQFFPDSFHGKGEAIYRVMKDFSEEEWVAINPTPEQIRALYDVVHEQFLQSLFNGGVESWDGTSASHCFYLMQDPRAIPHMIEYLRHFPDGHTSNQVAYAIEEIVQKPLAQEDLRKVIEASSPLDKRIIIEWLQNSDSIYQLFDGYNKSNFISQAPKYLALEKLTQIAEIIGKQQGVNITDTELRAFFLASDWVDTTKVESLLLQNIESVASVVAASGVADWRIYTPVIFKALVHPENGNDAWFPEIVAREGIKLDEALIAKLRELYNTRDLKVGIMARNAMSEGLLMLSGKENGREIAESILGFVTGAREDSARVREAFRLLQTLDGLGEFSYDPKTTLQETIADLRGKVVTVVTEKMELGEDEKALVSEKLPYLVESNIVEIIPSLLSQMSKLSRSSEEGVVREIGRHIVFGDFKSWREGLEASKEQLSVLAEDKREAWLEPVPEVVLSVQAQKGAEARQATVDAIKRIVSEARAHVQDIYKVDFLPDRTQQLGEMQKTLIGEIKASSSENEKRELGVRKRSVDAELRLIEGFVQLGSASPDSLKPQDILSIAAKTKSAMGVLSGLDQPMRDLDQIEKVFTTQAKLETVAVLRAYDSDDPVALLKAGIEPRETCQSWRGGAFNYCLPACVVDANKRVFNVENERREVLGRAMAKLTHIQTNDGQKQPAILLEPVYTASETPDIYRAIIRLALEKAEAVGAVLVVGSEIVVATGADSSKTVSLLPQEASRAGFNSSKRTISVYLPPSNNTSEYSDTLGGLMSWFGGYHDLNAEVLSK</sequence>
<evidence type="ECO:0000313" key="1">
    <source>
        <dbReference type="EMBL" id="OGY11288.1"/>
    </source>
</evidence>